<evidence type="ECO:0000313" key="2">
    <source>
        <dbReference type="EMBL" id="JAE38740.1"/>
    </source>
</evidence>
<accession>A0A0A9HNN2</accession>
<dbReference type="EMBL" id="GBRH01159156">
    <property type="protein sequence ID" value="JAE38740.1"/>
    <property type="molecule type" value="Transcribed_RNA"/>
</dbReference>
<sequence length="55" mass="6555">MANHHAQRDPHLLHQQTDQAQSRLRGYNFQRHYQLQLSLEVDHLQVNLSCNHQQA</sequence>
<reference evidence="2" key="1">
    <citation type="submission" date="2014-09" db="EMBL/GenBank/DDBJ databases">
        <authorList>
            <person name="Magalhaes I.L.F."/>
            <person name="Oliveira U."/>
            <person name="Santos F.R."/>
            <person name="Vidigal T.H.D.A."/>
            <person name="Brescovit A.D."/>
            <person name="Santos A.J."/>
        </authorList>
    </citation>
    <scope>NUCLEOTIDE SEQUENCE</scope>
    <source>
        <tissue evidence="2">Shoot tissue taken approximately 20 cm above the soil surface</tissue>
    </source>
</reference>
<evidence type="ECO:0000256" key="1">
    <source>
        <dbReference type="SAM" id="MobiDB-lite"/>
    </source>
</evidence>
<feature type="compositionally biased region" description="Basic and acidic residues" evidence="1">
    <location>
        <begin position="1"/>
        <end position="12"/>
    </location>
</feature>
<reference evidence="2" key="2">
    <citation type="journal article" date="2015" name="Data Brief">
        <title>Shoot transcriptome of the giant reed, Arundo donax.</title>
        <authorList>
            <person name="Barrero R.A."/>
            <person name="Guerrero F.D."/>
            <person name="Moolhuijzen P."/>
            <person name="Goolsby J.A."/>
            <person name="Tidwell J."/>
            <person name="Bellgard S.E."/>
            <person name="Bellgard M.I."/>
        </authorList>
    </citation>
    <scope>NUCLEOTIDE SEQUENCE</scope>
    <source>
        <tissue evidence="2">Shoot tissue taken approximately 20 cm above the soil surface</tissue>
    </source>
</reference>
<protein>
    <submittedName>
        <fullName evidence="2">Uncharacterized protein</fullName>
    </submittedName>
</protein>
<dbReference type="AlphaFoldDB" id="A0A0A9HNN2"/>
<organism evidence="2">
    <name type="scientific">Arundo donax</name>
    <name type="common">Giant reed</name>
    <name type="synonym">Donax arundinaceus</name>
    <dbReference type="NCBI Taxonomy" id="35708"/>
    <lineage>
        <taxon>Eukaryota</taxon>
        <taxon>Viridiplantae</taxon>
        <taxon>Streptophyta</taxon>
        <taxon>Embryophyta</taxon>
        <taxon>Tracheophyta</taxon>
        <taxon>Spermatophyta</taxon>
        <taxon>Magnoliopsida</taxon>
        <taxon>Liliopsida</taxon>
        <taxon>Poales</taxon>
        <taxon>Poaceae</taxon>
        <taxon>PACMAD clade</taxon>
        <taxon>Arundinoideae</taxon>
        <taxon>Arundineae</taxon>
        <taxon>Arundo</taxon>
    </lineage>
</organism>
<proteinExistence type="predicted"/>
<feature type="region of interest" description="Disordered" evidence="1">
    <location>
        <begin position="1"/>
        <end position="20"/>
    </location>
</feature>
<name>A0A0A9HNN2_ARUDO</name>